<name>A0A0G1WR52_9BACT</name>
<keyword evidence="8 12" id="KW-0464">Manganese</keyword>
<feature type="binding site" evidence="10 11">
    <location>
        <position position="355"/>
    </location>
    <ligand>
        <name>substrate</name>
    </ligand>
</feature>
<evidence type="ECO:0000256" key="8">
    <source>
        <dbReference type="ARBA" id="ARBA00023211"/>
    </source>
</evidence>
<reference evidence="15 16" key="1">
    <citation type="journal article" date="2015" name="Nature">
        <title>rRNA introns, odd ribosomes, and small enigmatic genomes across a large radiation of phyla.</title>
        <authorList>
            <person name="Brown C.T."/>
            <person name="Hug L.A."/>
            <person name="Thomas B.C."/>
            <person name="Sharon I."/>
            <person name="Castelle C.J."/>
            <person name="Singh A."/>
            <person name="Wilkins M.J."/>
            <person name="Williams K.H."/>
            <person name="Banfield J.F."/>
        </authorList>
    </citation>
    <scope>NUCLEOTIDE SEQUENCE [LARGE SCALE GENOMIC DNA]</scope>
</reference>
<feature type="binding site" evidence="12">
    <location>
        <position position="426"/>
    </location>
    <ligand>
        <name>Mn(2+)</name>
        <dbReference type="ChEBI" id="CHEBI:29035"/>
        <label>1</label>
    </ligand>
</feature>
<evidence type="ECO:0000259" key="14">
    <source>
        <dbReference type="Pfam" id="PF06415"/>
    </source>
</evidence>
<protein>
    <recommendedName>
        <fullName evidence="10">2,3-bisphosphoglycerate-independent phosphoglycerate mutase</fullName>
        <shortName evidence="10">BPG-independent PGAM</shortName>
        <shortName evidence="10">Phosphoglyceromutase</shortName>
        <shortName evidence="10">iPGM</shortName>
        <ecNumber evidence="10">5.4.2.12</ecNumber>
    </recommendedName>
</protein>
<dbReference type="EC" id="5.4.2.12" evidence="10"/>
<evidence type="ECO:0000256" key="7">
    <source>
        <dbReference type="ARBA" id="ARBA00023152"/>
    </source>
</evidence>
<evidence type="ECO:0000256" key="3">
    <source>
        <dbReference type="ARBA" id="ARBA00002315"/>
    </source>
</evidence>
<dbReference type="FunFam" id="3.40.1450.10:FF:000002">
    <property type="entry name" value="2,3-bisphosphoglycerate-independent phosphoglycerate mutase"/>
    <property type="match status" value="1"/>
</dbReference>
<feature type="binding site" evidence="12">
    <location>
        <position position="464"/>
    </location>
    <ligand>
        <name>Mn(2+)</name>
        <dbReference type="ChEBI" id="CHEBI:29035"/>
        <label>2</label>
    </ligand>
</feature>
<keyword evidence="9 10" id="KW-0413">Isomerase</keyword>
<dbReference type="Proteomes" id="UP000034265">
    <property type="component" value="Unassembled WGS sequence"/>
</dbReference>
<comment type="pathway">
    <text evidence="4 10">Carbohydrate degradation; glycolysis; pyruvate from D-glyceraldehyde 3-phosphate: step 3/5.</text>
</comment>
<evidence type="ECO:0000256" key="2">
    <source>
        <dbReference type="ARBA" id="ARBA00001936"/>
    </source>
</evidence>
<dbReference type="Gene3D" id="3.40.720.10">
    <property type="entry name" value="Alkaline Phosphatase, subunit A"/>
    <property type="match status" value="1"/>
</dbReference>
<comment type="caution">
    <text evidence="15">The sequence shown here is derived from an EMBL/GenBank/DDBJ whole genome shotgun (WGS) entry which is preliminary data.</text>
</comment>
<comment type="cofactor">
    <cofactor evidence="2">
        <name>Mn(2+)</name>
        <dbReference type="ChEBI" id="CHEBI:29035"/>
    </cofactor>
</comment>
<evidence type="ECO:0000256" key="1">
    <source>
        <dbReference type="ARBA" id="ARBA00000370"/>
    </source>
</evidence>
<dbReference type="InterPro" id="IPR036646">
    <property type="entry name" value="PGAM_B_sf"/>
</dbReference>
<dbReference type="PATRIC" id="fig|1618367.3.peg.148"/>
<evidence type="ECO:0000256" key="9">
    <source>
        <dbReference type="ARBA" id="ARBA00023235"/>
    </source>
</evidence>
<feature type="binding site" evidence="12">
    <location>
        <position position="14"/>
    </location>
    <ligand>
        <name>Mn(2+)</name>
        <dbReference type="ChEBI" id="CHEBI:29035"/>
        <label>2</label>
    </ligand>
</feature>
<dbReference type="GO" id="GO:0005829">
    <property type="term" value="C:cytosol"/>
    <property type="evidence" value="ECO:0007669"/>
    <property type="project" value="TreeGrafter"/>
</dbReference>
<dbReference type="HAMAP" id="MF_01038">
    <property type="entry name" value="GpmI"/>
    <property type="match status" value="1"/>
</dbReference>
<dbReference type="Pfam" id="PF06415">
    <property type="entry name" value="iPGM_N"/>
    <property type="match status" value="1"/>
</dbReference>
<dbReference type="GO" id="GO:0030145">
    <property type="term" value="F:manganese ion binding"/>
    <property type="evidence" value="ECO:0007669"/>
    <property type="project" value="InterPro"/>
</dbReference>
<dbReference type="CDD" id="cd16010">
    <property type="entry name" value="iPGM"/>
    <property type="match status" value="1"/>
</dbReference>
<dbReference type="PANTHER" id="PTHR31637">
    <property type="entry name" value="2,3-BISPHOSPHOGLYCERATE-INDEPENDENT PHOSPHOGLYCERATE MUTASE"/>
    <property type="match status" value="1"/>
</dbReference>
<proteinExistence type="inferred from homology"/>
<evidence type="ECO:0000256" key="10">
    <source>
        <dbReference type="HAMAP-Rule" id="MF_01038"/>
    </source>
</evidence>
<gene>
    <name evidence="10" type="primary">gpmI</name>
    <name evidence="15" type="ORF">UY11_C0005G0014</name>
</gene>
<evidence type="ECO:0000256" key="12">
    <source>
        <dbReference type="PIRSR" id="PIRSR001492-3"/>
    </source>
</evidence>
<feature type="binding site" evidence="10 11">
    <location>
        <position position="182"/>
    </location>
    <ligand>
        <name>substrate</name>
    </ligand>
</feature>
<dbReference type="InterPro" id="IPR017850">
    <property type="entry name" value="Alkaline_phosphatase_core_sf"/>
</dbReference>
<feature type="binding site" evidence="10 11">
    <location>
        <position position="120"/>
    </location>
    <ligand>
        <name>substrate</name>
    </ligand>
</feature>
<comment type="catalytic activity">
    <reaction evidence="1 10">
        <text>(2R)-2-phosphoglycerate = (2R)-3-phosphoglycerate</text>
        <dbReference type="Rhea" id="RHEA:15901"/>
        <dbReference type="ChEBI" id="CHEBI:58272"/>
        <dbReference type="ChEBI" id="CHEBI:58289"/>
        <dbReference type="EC" id="5.4.2.12"/>
    </reaction>
</comment>
<feature type="binding site" evidence="10 11">
    <location>
        <position position="188"/>
    </location>
    <ligand>
        <name>substrate</name>
    </ligand>
</feature>
<comment type="function">
    <text evidence="3 10">Catalyzes the interconversion of 2-phosphoglycerate and 3-phosphoglycerate.</text>
</comment>
<evidence type="ECO:0000259" key="13">
    <source>
        <dbReference type="Pfam" id="PF01676"/>
    </source>
</evidence>
<dbReference type="SUPFAM" id="SSF53649">
    <property type="entry name" value="Alkaline phosphatase-like"/>
    <property type="match status" value="1"/>
</dbReference>
<dbReference type="PANTHER" id="PTHR31637:SF0">
    <property type="entry name" value="2,3-BISPHOSPHOGLYCERATE-INDEPENDENT PHOSPHOGLYCERATE MUTASE"/>
    <property type="match status" value="1"/>
</dbReference>
<dbReference type="UniPathway" id="UPA00109">
    <property type="reaction ID" value="UER00186"/>
</dbReference>
<dbReference type="PIRSF" id="PIRSF001492">
    <property type="entry name" value="IPGAM"/>
    <property type="match status" value="1"/>
</dbReference>
<feature type="domain" description="Metalloenzyme" evidence="13">
    <location>
        <begin position="6"/>
        <end position="520"/>
    </location>
</feature>
<keyword evidence="7 10" id="KW-0324">Glycolysis</keyword>
<dbReference type="GO" id="GO:0006007">
    <property type="term" value="P:glucose catabolic process"/>
    <property type="evidence" value="ECO:0007669"/>
    <property type="project" value="InterPro"/>
</dbReference>
<feature type="binding site" evidence="12">
    <location>
        <position position="422"/>
    </location>
    <ligand>
        <name>Mn(2+)</name>
        <dbReference type="ChEBI" id="CHEBI:29035"/>
        <label>1</label>
    </ligand>
</feature>
<evidence type="ECO:0000256" key="11">
    <source>
        <dbReference type="PIRSR" id="PIRSR001492-2"/>
    </source>
</evidence>
<feature type="domain" description="BPG-independent PGAM N-terminal" evidence="14">
    <location>
        <begin position="84"/>
        <end position="318"/>
    </location>
</feature>
<organism evidence="15 16">
    <name type="scientific">Candidatus Amesbacteria bacterium GW2011_GWC2_47_8</name>
    <dbReference type="NCBI Taxonomy" id="1618367"/>
    <lineage>
        <taxon>Bacteria</taxon>
        <taxon>Candidatus Amesiibacteriota</taxon>
    </lineage>
</organism>
<evidence type="ECO:0000313" key="15">
    <source>
        <dbReference type="EMBL" id="KKU84640.1"/>
    </source>
</evidence>
<feature type="binding site" evidence="10 11">
    <location>
        <begin position="150"/>
        <end position="151"/>
    </location>
    <ligand>
        <name>substrate</name>
    </ligand>
</feature>
<dbReference type="SUPFAM" id="SSF64158">
    <property type="entry name" value="2,3-Bisphosphoglycerate-independent phosphoglycerate mutase, substrate-binding domain"/>
    <property type="match status" value="1"/>
</dbReference>
<evidence type="ECO:0000313" key="16">
    <source>
        <dbReference type="Proteomes" id="UP000034265"/>
    </source>
</evidence>
<dbReference type="InterPro" id="IPR006124">
    <property type="entry name" value="Metalloenzyme"/>
</dbReference>
<dbReference type="Gene3D" id="3.40.1450.10">
    <property type="entry name" value="BPG-independent phosphoglycerate mutase, domain B"/>
    <property type="match status" value="1"/>
</dbReference>
<comment type="caution">
    <text evidence="10">Lacks conserved residue(s) required for the propagation of feature annotation.</text>
</comment>
<accession>A0A0G1WR52</accession>
<dbReference type="EMBL" id="LCOT01000005">
    <property type="protein sequence ID" value="KKU84640.1"/>
    <property type="molecule type" value="Genomic_DNA"/>
</dbReference>
<sequence length="533" mass="58394">MTSTPKPIVLAILDGWGLAPPGPGNAIASAKTPNMTSLWNAYTHTQLIAHGESVGLPKSEPGNTETGHLNLGAGRIVYQDLPRINMSIADGTFFQNPQLLGVVKSPRVHLLGLVGGGGVHSDLAHLFALLRFCHEQHVAQVYLHLFTDGRDSPPSAGMTYINQVQEVIAREAVGKIASVMGRYFAMDRDFRWDRTAKAYFCLTKGEGRKAESIDQAISQSYSANKTDEFIEPTIIDPEGIIKSGDAVIFYNFRIDRPRQLTKAFVLPNFEETANHVGFDPYAVKYTAKHIEDVSGKPAPFTRGVQIPNLYFVTMTEYEQNLPVQIAFPPQVVEYPLSRVLSDANLRQLRLCESEKERFVTYYFNGQREQAFPGEDRQIVPSPKVPTYDKKPEMSAVEVTQKAISKIQSGTYDVIIINFANPDMVGHTGNLKATIKACETADTCIGDISRAVLAVGGVLVITADHGNAEEMINPSTHGTDTERNANPVPFILVGNDFRTATQISQGILADVAPTILSLLKIPAPSSMTGRNLLR</sequence>
<feature type="binding site" evidence="10 11">
    <location>
        <begin position="253"/>
        <end position="256"/>
    </location>
    <ligand>
        <name>substrate</name>
    </ligand>
</feature>
<dbReference type="InterPro" id="IPR005995">
    <property type="entry name" value="Pgm_bpd_ind"/>
</dbReference>
<evidence type="ECO:0000256" key="6">
    <source>
        <dbReference type="ARBA" id="ARBA00022723"/>
    </source>
</evidence>
<dbReference type="GO" id="GO:0006096">
    <property type="term" value="P:glycolytic process"/>
    <property type="evidence" value="ECO:0007669"/>
    <property type="project" value="UniProtKB-UniRule"/>
</dbReference>
<feature type="binding site" evidence="12">
    <location>
        <position position="463"/>
    </location>
    <ligand>
        <name>Mn(2+)</name>
        <dbReference type="ChEBI" id="CHEBI:29035"/>
        <label>2</label>
    </ligand>
</feature>
<dbReference type="InterPro" id="IPR011258">
    <property type="entry name" value="BPG-indep_PGM_N"/>
</dbReference>
<dbReference type="AlphaFoldDB" id="A0A0G1WR52"/>
<evidence type="ECO:0000256" key="5">
    <source>
        <dbReference type="ARBA" id="ARBA00008819"/>
    </source>
</evidence>
<comment type="similarity">
    <text evidence="5 10">Belongs to the BPG-independent phosphoglycerate mutase family.</text>
</comment>
<evidence type="ECO:0000256" key="4">
    <source>
        <dbReference type="ARBA" id="ARBA00004798"/>
    </source>
</evidence>
<comment type="subunit">
    <text evidence="10">Monomer.</text>
</comment>
<dbReference type="GO" id="GO:0004619">
    <property type="term" value="F:phosphoglycerate mutase activity"/>
    <property type="evidence" value="ECO:0007669"/>
    <property type="project" value="UniProtKB-UniRule"/>
</dbReference>
<dbReference type="Pfam" id="PF01676">
    <property type="entry name" value="Metalloenzyme"/>
    <property type="match status" value="1"/>
</dbReference>
<keyword evidence="6 12" id="KW-0479">Metal-binding</keyword>